<evidence type="ECO:0000256" key="2">
    <source>
        <dbReference type="ARBA" id="ARBA00022670"/>
    </source>
</evidence>
<proteinExistence type="inferred from homology"/>
<evidence type="ECO:0000256" key="3">
    <source>
        <dbReference type="ARBA" id="ARBA00022763"/>
    </source>
</evidence>
<evidence type="ECO:0000313" key="9">
    <source>
        <dbReference type="EMBL" id="KEI43183.1"/>
    </source>
</evidence>
<dbReference type="GO" id="GO:0016829">
    <property type="term" value="F:lyase activity"/>
    <property type="evidence" value="ECO:0007669"/>
    <property type="project" value="UniProtKB-KW"/>
</dbReference>
<comment type="similarity">
    <text evidence="1 8">Belongs to the SOS response-associated peptidase family.</text>
</comment>
<evidence type="ECO:0000256" key="7">
    <source>
        <dbReference type="ARBA" id="ARBA00023239"/>
    </source>
</evidence>
<protein>
    <recommendedName>
        <fullName evidence="8">Abasic site processing protein</fullName>
        <ecNumber evidence="8">3.4.-.-</ecNumber>
    </recommendedName>
</protein>
<evidence type="ECO:0000256" key="1">
    <source>
        <dbReference type="ARBA" id="ARBA00008136"/>
    </source>
</evidence>
<dbReference type="AlphaFoldDB" id="A0A073ATT0"/>
<dbReference type="Pfam" id="PF02586">
    <property type="entry name" value="SRAP"/>
    <property type="match status" value="1"/>
</dbReference>
<keyword evidence="6" id="KW-0238">DNA-binding</keyword>
<keyword evidence="7" id="KW-0456">Lyase</keyword>
<accession>A0A073ATT0</accession>
<keyword evidence="2 8" id="KW-0645">Protease</keyword>
<reference evidence="9 10" key="1">
    <citation type="submission" date="2014-06" db="EMBL/GenBank/DDBJ databases">
        <title>Saccharopolyspora rectivirgula DSM-43113 Genome sequencing.</title>
        <authorList>
            <person name="Barrera C."/>
            <person name="Millon L."/>
            <person name="Rognon B."/>
            <person name="Zaugg C."/>
            <person name="Monod M."/>
        </authorList>
    </citation>
    <scope>NUCLEOTIDE SEQUENCE [LARGE SCALE GENOMIC DNA]</scope>
    <source>
        <strain evidence="9 10">DSM 43113</strain>
    </source>
</reference>
<dbReference type="InterPro" id="IPR036590">
    <property type="entry name" value="SRAP-like"/>
</dbReference>
<name>A0A073ATT0_9PSEU</name>
<dbReference type="GO" id="GO:0006508">
    <property type="term" value="P:proteolysis"/>
    <property type="evidence" value="ECO:0007669"/>
    <property type="project" value="UniProtKB-KW"/>
</dbReference>
<comment type="caution">
    <text evidence="9">The sequence shown here is derived from an EMBL/GenBank/DDBJ whole genome shotgun (WGS) entry which is preliminary data.</text>
</comment>
<dbReference type="GO" id="GO:0003697">
    <property type="term" value="F:single-stranded DNA binding"/>
    <property type="evidence" value="ECO:0007669"/>
    <property type="project" value="InterPro"/>
</dbReference>
<dbReference type="OrthoDB" id="9782620at2"/>
<dbReference type="Proteomes" id="UP000031419">
    <property type="component" value="Unassembled WGS sequence"/>
</dbReference>
<dbReference type="EC" id="3.4.-.-" evidence="8"/>
<gene>
    <name evidence="9" type="ORF">GU90_18870</name>
</gene>
<dbReference type="Gene3D" id="3.90.1680.10">
    <property type="entry name" value="SOS response associated peptidase-like"/>
    <property type="match status" value="1"/>
</dbReference>
<dbReference type="SUPFAM" id="SSF143081">
    <property type="entry name" value="BB1717-like"/>
    <property type="match status" value="1"/>
</dbReference>
<dbReference type="RefSeq" id="WP_029720349.1">
    <property type="nucleotide sequence ID" value="NZ_JAJUIW010000001.1"/>
</dbReference>
<dbReference type="EMBL" id="JNVU01000048">
    <property type="protein sequence ID" value="KEI43183.1"/>
    <property type="molecule type" value="Genomic_DNA"/>
</dbReference>
<dbReference type="GO" id="GO:0106300">
    <property type="term" value="P:protein-DNA covalent cross-linking repair"/>
    <property type="evidence" value="ECO:0007669"/>
    <property type="project" value="InterPro"/>
</dbReference>
<evidence type="ECO:0000256" key="5">
    <source>
        <dbReference type="ARBA" id="ARBA00023124"/>
    </source>
</evidence>
<dbReference type="PANTHER" id="PTHR13604:SF0">
    <property type="entry name" value="ABASIC SITE PROCESSING PROTEIN HMCES"/>
    <property type="match status" value="1"/>
</dbReference>
<dbReference type="PANTHER" id="PTHR13604">
    <property type="entry name" value="DC12-RELATED"/>
    <property type="match status" value="1"/>
</dbReference>
<dbReference type="InterPro" id="IPR003738">
    <property type="entry name" value="SRAP"/>
</dbReference>
<evidence type="ECO:0000256" key="4">
    <source>
        <dbReference type="ARBA" id="ARBA00022801"/>
    </source>
</evidence>
<sequence>MCGRYVVASEPVQLAERFAAVDRTDGAVRVDYNVTPTKTVPIVVERGGQRTIRPVRWGLIPTWAKQADSGPPLINARAETLTSKPSFAESAARRRCLMPATGWYEWRPDDSRRQPFLCTRSDGAELAMAAVFSAWLPPGERQPLVTCAVVTTEAFGELADVHPRMPLVLPASRWGEWLDQQRTEVTGLLEPDPAVYRALEIRPVSTEVNNMRNNHPGLLERVEPAPEPAEQAVLFGS</sequence>
<organism evidence="9 10">
    <name type="scientific">Saccharopolyspora rectivirgula</name>
    <dbReference type="NCBI Taxonomy" id="28042"/>
    <lineage>
        <taxon>Bacteria</taxon>
        <taxon>Bacillati</taxon>
        <taxon>Actinomycetota</taxon>
        <taxon>Actinomycetes</taxon>
        <taxon>Pseudonocardiales</taxon>
        <taxon>Pseudonocardiaceae</taxon>
        <taxon>Saccharopolyspora</taxon>
    </lineage>
</organism>
<dbReference type="eggNOG" id="COG2135">
    <property type="taxonomic scope" value="Bacteria"/>
</dbReference>
<keyword evidence="5" id="KW-0190">Covalent protein-DNA linkage</keyword>
<dbReference type="GO" id="GO:0008233">
    <property type="term" value="F:peptidase activity"/>
    <property type="evidence" value="ECO:0007669"/>
    <property type="project" value="UniProtKB-KW"/>
</dbReference>
<dbReference type="STRING" id="28042.GU90_18870"/>
<evidence type="ECO:0000256" key="8">
    <source>
        <dbReference type="RuleBase" id="RU364100"/>
    </source>
</evidence>
<keyword evidence="4 8" id="KW-0378">Hydrolase</keyword>
<keyword evidence="3" id="KW-0227">DNA damage</keyword>
<evidence type="ECO:0000256" key="6">
    <source>
        <dbReference type="ARBA" id="ARBA00023125"/>
    </source>
</evidence>
<evidence type="ECO:0000313" key="10">
    <source>
        <dbReference type="Proteomes" id="UP000031419"/>
    </source>
</evidence>
<keyword evidence="10" id="KW-1185">Reference proteome</keyword>